<evidence type="ECO:0000313" key="1">
    <source>
        <dbReference type="EMBL" id="TDQ79920.1"/>
    </source>
</evidence>
<comment type="caution">
    <text evidence="1">The sequence shown here is derived from an EMBL/GenBank/DDBJ whole genome shotgun (WGS) entry which is preliminary data.</text>
</comment>
<dbReference type="AlphaFoldDB" id="A0A4R6WI39"/>
<sequence length="298" mass="33274">MEKIILFLTVLCYALTSCTKEKTDYEAEINTIIPERTQFEEVATIQNGPYTLRIEALGGKLYKGYNEVRLKISSQGQPRVSEATLLPIQTGLDEQTATCPHLHQLTYKADNDYFEGYIVFTDESSEMARWDLQFGFIANKQQHNSIQHVTVQKQSNKNLNMISFIGSDGEQYIIALVAPQKPKVAENDLVAGIYKLNKPTTGSTLAFYSQAEGYTLELDPRMPEPSMGNHSSPNNKDLLPGADGLYHGVVNYTMTGNWTLNFILLNQQGRIIKGTVVPDDFTPGVAGVKSELHIDILF</sequence>
<dbReference type="EMBL" id="SNYV01000011">
    <property type="protein sequence ID" value="TDQ79920.1"/>
    <property type="molecule type" value="Genomic_DNA"/>
</dbReference>
<name>A0A4R6WI39_9SPHI</name>
<keyword evidence="2" id="KW-1185">Reference proteome</keyword>
<reference evidence="1 2" key="1">
    <citation type="submission" date="2019-03" db="EMBL/GenBank/DDBJ databases">
        <title>Genomic Encyclopedia of Archaeal and Bacterial Type Strains, Phase II (KMG-II): from individual species to whole genera.</title>
        <authorList>
            <person name="Goeker M."/>
        </authorList>
    </citation>
    <scope>NUCLEOTIDE SEQUENCE [LARGE SCALE GENOMIC DNA]</scope>
    <source>
        <strain evidence="1 2">DSM 28353</strain>
    </source>
</reference>
<proteinExistence type="predicted"/>
<protein>
    <recommendedName>
        <fullName evidence="3">YtkA-like protein</fullName>
    </recommendedName>
</protein>
<dbReference type="PROSITE" id="PS51257">
    <property type="entry name" value="PROKAR_LIPOPROTEIN"/>
    <property type="match status" value="1"/>
</dbReference>
<dbReference type="RefSeq" id="WP_133583677.1">
    <property type="nucleotide sequence ID" value="NZ_SNYV01000011.1"/>
</dbReference>
<dbReference type="Proteomes" id="UP000295292">
    <property type="component" value="Unassembled WGS sequence"/>
</dbReference>
<evidence type="ECO:0008006" key="3">
    <source>
        <dbReference type="Google" id="ProtNLM"/>
    </source>
</evidence>
<evidence type="ECO:0000313" key="2">
    <source>
        <dbReference type="Proteomes" id="UP000295292"/>
    </source>
</evidence>
<dbReference type="OrthoDB" id="1065544at2"/>
<gene>
    <name evidence="1" type="ORF">CLV99_1374</name>
</gene>
<organism evidence="1 2">
    <name type="scientific">Sphingobacterium yanglingense</name>
    <dbReference type="NCBI Taxonomy" id="1437280"/>
    <lineage>
        <taxon>Bacteria</taxon>
        <taxon>Pseudomonadati</taxon>
        <taxon>Bacteroidota</taxon>
        <taxon>Sphingobacteriia</taxon>
        <taxon>Sphingobacteriales</taxon>
        <taxon>Sphingobacteriaceae</taxon>
        <taxon>Sphingobacterium</taxon>
    </lineage>
</organism>
<accession>A0A4R6WI39</accession>